<dbReference type="EMBL" id="OZ034819">
    <property type="protein sequence ID" value="CAL1392629.1"/>
    <property type="molecule type" value="Genomic_DNA"/>
</dbReference>
<keyword evidence="3" id="KW-0812">Transmembrane</keyword>
<organism evidence="5 6">
    <name type="scientific">Linum trigynum</name>
    <dbReference type="NCBI Taxonomy" id="586398"/>
    <lineage>
        <taxon>Eukaryota</taxon>
        <taxon>Viridiplantae</taxon>
        <taxon>Streptophyta</taxon>
        <taxon>Embryophyta</taxon>
        <taxon>Tracheophyta</taxon>
        <taxon>Spermatophyta</taxon>
        <taxon>Magnoliopsida</taxon>
        <taxon>eudicotyledons</taxon>
        <taxon>Gunneridae</taxon>
        <taxon>Pentapetalae</taxon>
        <taxon>rosids</taxon>
        <taxon>fabids</taxon>
        <taxon>Malpighiales</taxon>
        <taxon>Linaceae</taxon>
        <taxon>Linum</taxon>
    </lineage>
</organism>
<gene>
    <name evidence="5" type="ORF">LTRI10_LOCUS33260</name>
</gene>
<proteinExistence type="predicted"/>
<dbReference type="InterPro" id="IPR002902">
    <property type="entry name" value="GNK2"/>
</dbReference>
<evidence type="ECO:0000256" key="3">
    <source>
        <dbReference type="SAM" id="Phobius"/>
    </source>
</evidence>
<evidence type="ECO:0000256" key="2">
    <source>
        <dbReference type="ARBA" id="ARBA00022737"/>
    </source>
</evidence>
<protein>
    <recommendedName>
        <fullName evidence="4">Gnk2-homologous domain-containing protein</fullName>
    </recommendedName>
</protein>
<keyword evidence="2" id="KW-0677">Repeat</keyword>
<sequence>MGYYYTSAFAASLMATVIIVLIGGGNLRTSFGAPICGDTPATDQSTFAGYGQGLLDILVGETARWVPDKFTYGATVPRNGGPGSASGFGTCVDQGPKTAEDCRKCLFQLQPQLEACLYTSSTGGASYEGRCMIQFWQNY</sequence>
<evidence type="ECO:0000313" key="6">
    <source>
        <dbReference type="Proteomes" id="UP001497516"/>
    </source>
</evidence>
<dbReference type="InterPro" id="IPR038408">
    <property type="entry name" value="GNK2_sf"/>
</dbReference>
<accession>A0AAV2F3A3</accession>
<dbReference type="AlphaFoldDB" id="A0AAV2F3A3"/>
<dbReference type="Gene3D" id="3.30.430.20">
    <property type="entry name" value="Gnk2 domain, C-X8-C-X2-C motif"/>
    <property type="match status" value="1"/>
</dbReference>
<feature type="transmembrane region" description="Helical" evidence="3">
    <location>
        <begin position="6"/>
        <end position="24"/>
    </location>
</feature>
<keyword evidence="1" id="KW-0732">Signal</keyword>
<feature type="domain" description="Gnk2-homologous" evidence="4">
    <location>
        <begin position="29"/>
        <end position="139"/>
    </location>
</feature>
<keyword evidence="6" id="KW-1185">Reference proteome</keyword>
<name>A0AAV2F3A3_9ROSI</name>
<keyword evidence="3" id="KW-0472">Membrane</keyword>
<evidence type="ECO:0000259" key="4">
    <source>
        <dbReference type="PROSITE" id="PS51473"/>
    </source>
</evidence>
<dbReference type="Proteomes" id="UP001497516">
    <property type="component" value="Chromosome 6"/>
</dbReference>
<dbReference type="PROSITE" id="PS51473">
    <property type="entry name" value="GNK2"/>
    <property type="match status" value="1"/>
</dbReference>
<keyword evidence="3" id="KW-1133">Transmembrane helix</keyword>
<evidence type="ECO:0000256" key="1">
    <source>
        <dbReference type="ARBA" id="ARBA00022729"/>
    </source>
</evidence>
<evidence type="ECO:0000313" key="5">
    <source>
        <dbReference type="EMBL" id="CAL1392629.1"/>
    </source>
</evidence>
<reference evidence="5 6" key="1">
    <citation type="submission" date="2024-04" db="EMBL/GenBank/DDBJ databases">
        <authorList>
            <person name="Fracassetti M."/>
        </authorList>
    </citation>
    <scope>NUCLEOTIDE SEQUENCE [LARGE SCALE GENOMIC DNA]</scope>
</reference>